<evidence type="ECO:0000313" key="2">
    <source>
        <dbReference type="EMBL" id="TNJ26724.1"/>
    </source>
</evidence>
<feature type="transmembrane region" description="Helical" evidence="1">
    <location>
        <begin position="65"/>
        <end position="89"/>
    </location>
</feature>
<evidence type="ECO:0000313" key="3">
    <source>
        <dbReference type="Proteomes" id="UP000315496"/>
    </source>
</evidence>
<keyword evidence="3" id="KW-1185">Reference proteome</keyword>
<comment type="caution">
    <text evidence="2">The sequence shown here is derived from an EMBL/GenBank/DDBJ whole genome shotgun (WGS) entry which is preliminary data.</text>
</comment>
<dbReference type="Proteomes" id="UP000315496">
    <property type="component" value="Chromosome 4"/>
</dbReference>
<reference evidence="2 3" key="1">
    <citation type="submission" date="2019-05" db="EMBL/GenBank/DDBJ databases">
        <title>The compact genome of Giardia muris reveals important steps in the evolution of intestinal protozoan parasites.</title>
        <authorList>
            <person name="Xu F."/>
            <person name="Jimenez-Gonzalez A."/>
            <person name="Einarsson E."/>
            <person name="Astvaldsson A."/>
            <person name="Peirasmaki D."/>
            <person name="Eckmann L."/>
            <person name="Andersson J.O."/>
            <person name="Svard S.G."/>
            <person name="Jerlstrom-Hultqvist J."/>
        </authorList>
    </citation>
    <scope>NUCLEOTIDE SEQUENCE [LARGE SCALE GENOMIC DNA]</scope>
    <source>
        <strain evidence="2 3">Roberts-Thomson</strain>
    </source>
</reference>
<keyword evidence="1" id="KW-0812">Transmembrane</keyword>
<dbReference type="VEuPathDB" id="GiardiaDB:GMRT_11715"/>
<organism evidence="2 3">
    <name type="scientific">Giardia muris</name>
    <dbReference type="NCBI Taxonomy" id="5742"/>
    <lineage>
        <taxon>Eukaryota</taxon>
        <taxon>Metamonada</taxon>
        <taxon>Diplomonadida</taxon>
        <taxon>Hexamitidae</taxon>
        <taxon>Giardiinae</taxon>
        <taxon>Giardia</taxon>
    </lineage>
</organism>
<gene>
    <name evidence="2" type="ORF">GMRT_11715</name>
</gene>
<feature type="transmembrane region" description="Helical" evidence="1">
    <location>
        <begin position="118"/>
        <end position="140"/>
    </location>
</feature>
<keyword evidence="1" id="KW-1133">Transmembrane helix</keyword>
<sequence>MEQGLRLADEEIAELISDDCKEKLELVFELNRHAFDTVYQVLRLISVFLLVFFKGEADSQLAGIVFLGFAMAILAVLSILISGTIYVVLNRRFQKVYHELRCPLSTHFEHPAISLLNATLHGLMAVALLLGCTFTFISFLDGSLNPSDEVPSE</sequence>
<keyword evidence="1" id="KW-0472">Membrane</keyword>
<proteinExistence type="predicted"/>
<name>A0A4Z1SM24_GIAMU</name>
<dbReference type="EMBL" id="VDLU01000004">
    <property type="protein sequence ID" value="TNJ26724.1"/>
    <property type="molecule type" value="Genomic_DNA"/>
</dbReference>
<accession>A0A4Z1SM24</accession>
<dbReference type="OrthoDB" id="10250888at2759"/>
<dbReference type="AlphaFoldDB" id="A0A4Z1SM24"/>
<evidence type="ECO:0000256" key="1">
    <source>
        <dbReference type="SAM" id="Phobius"/>
    </source>
</evidence>
<protein>
    <submittedName>
        <fullName evidence="2">Uncharacterized protein</fullName>
    </submittedName>
</protein>